<dbReference type="EMBL" id="OY731402">
    <property type="protein sequence ID" value="CAJ1957440.1"/>
    <property type="molecule type" value="Genomic_DNA"/>
</dbReference>
<reference evidence="1" key="1">
    <citation type="submission" date="2023-10" db="EMBL/GenBank/DDBJ databases">
        <authorList>
            <person name="Domelevo Entfellner J.-B."/>
        </authorList>
    </citation>
    <scope>NUCLEOTIDE SEQUENCE</scope>
</reference>
<feature type="non-terminal residue" evidence="1">
    <location>
        <position position="71"/>
    </location>
</feature>
<evidence type="ECO:0000313" key="2">
    <source>
        <dbReference type="Proteomes" id="UP001189624"/>
    </source>
</evidence>
<gene>
    <name evidence="1" type="ORF">AYBTSS11_LOCUS17201</name>
</gene>
<sequence length="71" mass="8111">MVMKPTNTHEPTSKTWNNIIVNESWFTLVSFSWKEFTNDNESVPSFVSQFCASGMVGQFAVARWPNDNNHA</sequence>
<protein>
    <submittedName>
        <fullName evidence="1">Uncharacterized protein</fullName>
    </submittedName>
</protein>
<proteinExistence type="predicted"/>
<accession>A0AA86T096</accession>
<dbReference type="Gramene" id="rna-AYBTSS11_LOCUS17201">
    <property type="protein sequence ID" value="CAJ1957440.1"/>
    <property type="gene ID" value="gene-AYBTSS11_LOCUS17201"/>
</dbReference>
<name>A0AA86T096_9FABA</name>
<dbReference type="Proteomes" id="UP001189624">
    <property type="component" value="Chromosome 5"/>
</dbReference>
<keyword evidence="2" id="KW-1185">Reference proteome</keyword>
<evidence type="ECO:0000313" key="1">
    <source>
        <dbReference type="EMBL" id="CAJ1957440.1"/>
    </source>
</evidence>
<organism evidence="1 2">
    <name type="scientific">Sphenostylis stenocarpa</name>
    <dbReference type="NCBI Taxonomy" id="92480"/>
    <lineage>
        <taxon>Eukaryota</taxon>
        <taxon>Viridiplantae</taxon>
        <taxon>Streptophyta</taxon>
        <taxon>Embryophyta</taxon>
        <taxon>Tracheophyta</taxon>
        <taxon>Spermatophyta</taxon>
        <taxon>Magnoliopsida</taxon>
        <taxon>eudicotyledons</taxon>
        <taxon>Gunneridae</taxon>
        <taxon>Pentapetalae</taxon>
        <taxon>rosids</taxon>
        <taxon>fabids</taxon>
        <taxon>Fabales</taxon>
        <taxon>Fabaceae</taxon>
        <taxon>Papilionoideae</taxon>
        <taxon>50 kb inversion clade</taxon>
        <taxon>NPAAA clade</taxon>
        <taxon>indigoferoid/millettioid clade</taxon>
        <taxon>Phaseoleae</taxon>
        <taxon>Sphenostylis</taxon>
    </lineage>
</organism>
<dbReference type="AlphaFoldDB" id="A0AA86T096"/>